<dbReference type="PANTHER" id="PTHR44846">
    <property type="entry name" value="MANNOSYL-D-GLYCERATE TRANSPORT/METABOLISM SYSTEM REPRESSOR MNGR-RELATED"/>
    <property type="match status" value="1"/>
</dbReference>
<sequence>MATIEVEPTEPGEGAGPVALTRRGGVALWRQIEQALEAEIASEGLAPGDRLPTEHALAERFGVNRHTVRQALGALEERGVVRVEQGRGTFVHDDPLPYTVRKRTRFSETIRLQNREPHSRLILAGNFPAESAIARPLGLRRGESVILLETLGEADGRPITIASHYFPAARVPDMIAAYRAEGSITRALARCGIADYTRKSTKVTARLPSAEDARALRLPRSRPVLVAENLNIDLDGRPIEVSINRMAAERVQLVFEP</sequence>
<dbReference type="SUPFAM" id="SSF46785">
    <property type="entry name" value="Winged helix' DNA-binding domain"/>
    <property type="match status" value="1"/>
</dbReference>
<evidence type="ECO:0000256" key="2">
    <source>
        <dbReference type="ARBA" id="ARBA00023125"/>
    </source>
</evidence>
<dbReference type="Pfam" id="PF07702">
    <property type="entry name" value="UTRA"/>
    <property type="match status" value="1"/>
</dbReference>
<keyword evidence="1" id="KW-0805">Transcription regulation</keyword>
<dbReference type="InterPro" id="IPR000524">
    <property type="entry name" value="Tscrpt_reg_HTH_GntR"/>
</dbReference>
<dbReference type="PANTHER" id="PTHR44846:SF1">
    <property type="entry name" value="MANNOSYL-D-GLYCERATE TRANSPORT_METABOLISM SYSTEM REPRESSOR MNGR-RELATED"/>
    <property type="match status" value="1"/>
</dbReference>
<dbReference type="Proteomes" id="UP000278222">
    <property type="component" value="Unassembled WGS sequence"/>
</dbReference>
<dbReference type="EMBL" id="RJKX01000011">
    <property type="protein sequence ID" value="ROQ01763.1"/>
    <property type="molecule type" value="Genomic_DNA"/>
</dbReference>
<keyword evidence="2" id="KW-0238">DNA-binding</keyword>
<dbReference type="NCBIfam" id="TIGR02325">
    <property type="entry name" value="C_P_lyase_phnF"/>
    <property type="match status" value="1"/>
</dbReference>
<reference evidence="5 6" key="1">
    <citation type="submission" date="2018-11" db="EMBL/GenBank/DDBJ databases">
        <title>Genomic Encyclopedia of Type Strains, Phase IV (KMG-IV): sequencing the most valuable type-strain genomes for metagenomic binning, comparative biology and taxonomic classification.</title>
        <authorList>
            <person name="Goeker M."/>
        </authorList>
    </citation>
    <scope>NUCLEOTIDE SEQUENCE [LARGE SCALE GENOMIC DNA]</scope>
    <source>
        <strain evidence="5 6">DSM 5900</strain>
    </source>
</reference>
<dbReference type="InterPro" id="IPR050679">
    <property type="entry name" value="Bact_HTH_transcr_reg"/>
</dbReference>
<proteinExistence type="predicted"/>
<evidence type="ECO:0000259" key="4">
    <source>
        <dbReference type="PROSITE" id="PS50949"/>
    </source>
</evidence>
<dbReference type="SMART" id="SM00866">
    <property type="entry name" value="UTRA"/>
    <property type="match status" value="1"/>
</dbReference>
<dbReference type="Gene3D" id="1.10.10.10">
    <property type="entry name" value="Winged helix-like DNA-binding domain superfamily/Winged helix DNA-binding domain"/>
    <property type="match status" value="1"/>
</dbReference>
<evidence type="ECO:0000313" key="6">
    <source>
        <dbReference type="Proteomes" id="UP000278222"/>
    </source>
</evidence>
<evidence type="ECO:0000313" key="5">
    <source>
        <dbReference type="EMBL" id="ROQ01763.1"/>
    </source>
</evidence>
<dbReference type="Pfam" id="PF00392">
    <property type="entry name" value="GntR"/>
    <property type="match status" value="1"/>
</dbReference>
<dbReference type="PRINTS" id="PR00035">
    <property type="entry name" value="HTHGNTR"/>
</dbReference>
<organism evidence="5 6">
    <name type="scientific">Stella humosa</name>
    <dbReference type="NCBI Taxonomy" id="94"/>
    <lineage>
        <taxon>Bacteria</taxon>
        <taxon>Pseudomonadati</taxon>
        <taxon>Pseudomonadota</taxon>
        <taxon>Alphaproteobacteria</taxon>
        <taxon>Rhodospirillales</taxon>
        <taxon>Stellaceae</taxon>
        <taxon>Stella</taxon>
    </lineage>
</organism>
<gene>
    <name evidence="5" type="ORF">EDC65_0950</name>
</gene>
<evidence type="ECO:0000256" key="1">
    <source>
        <dbReference type="ARBA" id="ARBA00023015"/>
    </source>
</evidence>
<comment type="caution">
    <text evidence="5">The sequence shown here is derived from an EMBL/GenBank/DDBJ whole genome shotgun (WGS) entry which is preliminary data.</text>
</comment>
<dbReference type="OrthoDB" id="5454556at2"/>
<accession>A0A3N1MDG5</accession>
<dbReference type="InterPro" id="IPR036388">
    <property type="entry name" value="WH-like_DNA-bd_sf"/>
</dbReference>
<dbReference type="InterPro" id="IPR011663">
    <property type="entry name" value="UTRA"/>
</dbReference>
<dbReference type="GO" id="GO:0045892">
    <property type="term" value="P:negative regulation of DNA-templated transcription"/>
    <property type="evidence" value="ECO:0007669"/>
    <property type="project" value="TreeGrafter"/>
</dbReference>
<dbReference type="CDD" id="cd07377">
    <property type="entry name" value="WHTH_GntR"/>
    <property type="match status" value="1"/>
</dbReference>
<dbReference type="GO" id="GO:0003700">
    <property type="term" value="F:DNA-binding transcription factor activity"/>
    <property type="evidence" value="ECO:0007669"/>
    <property type="project" value="InterPro"/>
</dbReference>
<keyword evidence="3" id="KW-0804">Transcription</keyword>
<evidence type="ECO:0000256" key="3">
    <source>
        <dbReference type="ARBA" id="ARBA00023163"/>
    </source>
</evidence>
<dbReference type="AlphaFoldDB" id="A0A3N1MDG5"/>
<feature type="domain" description="HTH gntR-type" evidence="4">
    <location>
        <begin position="26"/>
        <end position="94"/>
    </location>
</feature>
<dbReference type="InterPro" id="IPR012702">
    <property type="entry name" value="CP_lyase_PhnF"/>
</dbReference>
<name>A0A3N1MDG5_9PROT</name>
<protein>
    <submittedName>
        <fullName evidence="5">GntR family transcriptional regulator</fullName>
    </submittedName>
</protein>
<dbReference type="InterPro" id="IPR036390">
    <property type="entry name" value="WH_DNA-bd_sf"/>
</dbReference>
<dbReference type="SMART" id="SM00345">
    <property type="entry name" value="HTH_GNTR"/>
    <property type="match status" value="1"/>
</dbReference>
<dbReference type="GO" id="GO:0003677">
    <property type="term" value="F:DNA binding"/>
    <property type="evidence" value="ECO:0007669"/>
    <property type="project" value="UniProtKB-KW"/>
</dbReference>
<dbReference type="SUPFAM" id="SSF64288">
    <property type="entry name" value="Chorismate lyase-like"/>
    <property type="match status" value="1"/>
</dbReference>
<dbReference type="Gene3D" id="3.40.1410.10">
    <property type="entry name" value="Chorismate lyase-like"/>
    <property type="match status" value="1"/>
</dbReference>
<dbReference type="PROSITE" id="PS50949">
    <property type="entry name" value="HTH_GNTR"/>
    <property type="match status" value="1"/>
</dbReference>
<keyword evidence="6" id="KW-1185">Reference proteome</keyword>
<dbReference type="RefSeq" id="WP_123688493.1">
    <property type="nucleotide sequence ID" value="NZ_AP019700.1"/>
</dbReference>
<dbReference type="InterPro" id="IPR028978">
    <property type="entry name" value="Chorismate_lyase_/UTRA_dom_sf"/>
</dbReference>